<proteinExistence type="predicted"/>
<keyword evidence="2" id="KW-1185">Reference proteome</keyword>
<dbReference type="AlphaFoldDB" id="A0A1V9EUL8"/>
<evidence type="ECO:0000313" key="2">
    <source>
        <dbReference type="Proteomes" id="UP000192276"/>
    </source>
</evidence>
<gene>
    <name evidence="1" type="ORF">A4R26_30450</name>
</gene>
<name>A0A1V9EUL8_9BACT</name>
<dbReference type="Proteomes" id="UP000192276">
    <property type="component" value="Unassembled WGS sequence"/>
</dbReference>
<comment type="caution">
    <text evidence="1">The sequence shown here is derived from an EMBL/GenBank/DDBJ whole genome shotgun (WGS) entry which is preliminary data.</text>
</comment>
<sequence length="94" mass="10735">MKQQHSSISKFNPVSPKELASESFQMILADSVEVMEYYYRGKVQELEQSLSRLNILEHAREISGLCKEIVRTKEVIQKIIIKKGGSNTSHISIK</sequence>
<accession>A0A1V9EUL8</accession>
<dbReference type="EMBL" id="LWBP01000225">
    <property type="protein sequence ID" value="OQP49848.1"/>
    <property type="molecule type" value="Genomic_DNA"/>
</dbReference>
<dbReference type="RefSeq" id="WP_081170105.1">
    <property type="nucleotide sequence ID" value="NZ_LWBP01000225.1"/>
</dbReference>
<dbReference type="OrthoDB" id="677040at2"/>
<evidence type="ECO:0000313" key="1">
    <source>
        <dbReference type="EMBL" id="OQP49848.1"/>
    </source>
</evidence>
<reference evidence="2" key="1">
    <citation type="submission" date="2016-04" db="EMBL/GenBank/DDBJ databases">
        <authorList>
            <person name="Chen L."/>
            <person name="Zhuang W."/>
            <person name="Wang G."/>
        </authorList>
    </citation>
    <scope>NUCLEOTIDE SEQUENCE [LARGE SCALE GENOMIC DNA]</scope>
    <source>
        <strain evidence="2">208</strain>
    </source>
</reference>
<organism evidence="1 2">
    <name type="scientific">Niastella populi</name>
    <dbReference type="NCBI Taxonomy" id="550983"/>
    <lineage>
        <taxon>Bacteria</taxon>
        <taxon>Pseudomonadati</taxon>
        <taxon>Bacteroidota</taxon>
        <taxon>Chitinophagia</taxon>
        <taxon>Chitinophagales</taxon>
        <taxon>Chitinophagaceae</taxon>
        <taxon>Niastella</taxon>
    </lineage>
</organism>
<protein>
    <submittedName>
        <fullName evidence="1">Uncharacterized protein</fullName>
    </submittedName>
</protein>